<dbReference type="Proteomes" id="UP000614490">
    <property type="component" value="Unassembled WGS sequence"/>
</dbReference>
<feature type="domain" description="SLH" evidence="6">
    <location>
        <begin position="210"/>
        <end position="273"/>
    </location>
</feature>
<evidence type="ECO:0000259" key="6">
    <source>
        <dbReference type="PROSITE" id="PS51272"/>
    </source>
</evidence>
<comment type="similarity">
    <text evidence="1">Belongs to the peptidase C40 family.</text>
</comment>
<dbReference type="PANTHER" id="PTHR47053:SF1">
    <property type="entry name" value="MUREIN DD-ENDOPEPTIDASE MEPH-RELATED"/>
    <property type="match status" value="1"/>
</dbReference>
<comment type="caution">
    <text evidence="8">The sequence shown here is derived from an EMBL/GenBank/DDBJ whole genome shotgun (WGS) entry which is preliminary data.</text>
</comment>
<dbReference type="PROSITE" id="PS51935">
    <property type="entry name" value="NLPC_P60"/>
    <property type="match status" value="1"/>
</dbReference>
<dbReference type="InterPro" id="IPR001119">
    <property type="entry name" value="SLH_dom"/>
</dbReference>
<evidence type="ECO:0000313" key="9">
    <source>
        <dbReference type="Proteomes" id="UP000614490"/>
    </source>
</evidence>
<evidence type="ECO:0000256" key="3">
    <source>
        <dbReference type="ARBA" id="ARBA00022729"/>
    </source>
</evidence>
<protein>
    <submittedName>
        <fullName evidence="8">S-layer homology domain-containing protein</fullName>
    </submittedName>
</protein>
<feature type="domain" description="NlpC/P60" evidence="7">
    <location>
        <begin position="14"/>
        <end position="138"/>
    </location>
</feature>
<dbReference type="GO" id="GO:0008234">
    <property type="term" value="F:cysteine-type peptidase activity"/>
    <property type="evidence" value="ECO:0007669"/>
    <property type="project" value="UniProtKB-KW"/>
</dbReference>
<keyword evidence="9" id="KW-1185">Reference proteome</keyword>
<evidence type="ECO:0000259" key="7">
    <source>
        <dbReference type="PROSITE" id="PS51935"/>
    </source>
</evidence>
<dbReference type="PANTHER" id="PTHR47053">
    <property type="entry name" value="MUREIN DD-ENDOPEPTIDASE MEPH-RELATED"/>
    <property type="match status" value="1"/>
</dbReference>
<feature type="domain" description="SLH" evidence="6">
    <location>
        <begin position="152"/>
        <end position="209"/>
    </location>
</feature>
<dbReference type="PROSITE" id="PS51272">
    <property type="entry name" value="SLH"/>
    <property type="match status" value="3"/>
</dbReference>
<dbReference type="Gene3D" id="3.90.1720.10">
    <property type="entry name" value="endopeptidase domain like (from Nostoc punctiforme)"/>
    <property type="match status" value="1"/>
</dbReference>
<dbReference type="InterPro" id="IPR000064">
    <property type="entry name" value="NLP_P60_dom"/>
</dbReference>
<reference evidence="8 9" key="1">
    <citation type="journal article" date="2005" name="Int. J. Syst. Evol. Microbiol.">
        <title>Halobacillus yeomjeoni sp. nov., isolated from a marine solar saltern in Korea.</title>
        <authorList>
            <person name="Yoon J.H."/>
            <person name="Kang S.J."/>
            <person name="Lee C.H."/>
            <person name="Oh H.W."/>
            <person name="Oh T.K."/>
        </authorList>
    </citation>
    <scope>NUCLEOTIDE SEQUENCE [LARGE SCALE GENOMIC DNA]</scope>
    <source>
        <strain evidence="8 9">KCTC 3957</strain>
    </source>
</reference>
<evidence type="ECO:0000256" key="5">
    <source>
        <dbReference type="ARBA" id="ARBA00022807"/>
    </source>
</evidence>
<evidence type="ECO:0000256" key="2">
    <source>
        <dbReference type="ARBA" id="ARBA00022670"/>
    </source>
</evidence>
<name>A0A931HWI5_9BACI</name>
<dbReference type="Pfam" id="PF00877">
    <property type="entry name" value="NLPC_P60"/>
    <property type="match status" value="1"/>
</dbReference>
<feature type="domain" description="SLH" evidence="6">
    <location>
        <begin position="274"/>
        <end position="322"/>
    </location>
</feature>
<gene>
    <name evidence="8" type="ORF">H0267_10900</name>
</gene>
<evidence type="ECO:0000313" key="8">
    <source>
        <dbReference type="EMBL" id="MBH0230724.1"/>
    </source>
</evidence>
<evidence type="ECO:0000256" key="1">
    <source>
        <dbReference type="ARBA" id="ARBA00007074"/>
    </source>
</evidence>
<dbReference type="GO" id="GO:0006508">
    <property type="term" value="P:proteolysis"/>
    <property type="evidence" value="ECO:0007669"/>
    <property type="project" value="UniProtKB-KW"/>
</dbReference>
<dbReference type="AlphaFoldDB" id="A0A931HWI5"/>
<keyword evidence="5" id="KW-0788">Thiol protease</keyword>
<dbReference type="InterPro" id="IPR038765">
    <property type="entry name" value="Papain-like_cys_pep_sf"/>
</dbReference>
<organism evidence="8 9">
    <name type="scientific">Halobacillus yeomjeoni</name>
    <dbReference type="NCBI Taxonomy" id="311194"/>
    <lineage>
        <taxon>Bacteria</taxon>
        <taxon>Bacillati</taxon>
        <taxon>Bacillota</taxon>
        <taxon>Bacilli</taxon>
        <taxon>Bacillales</taxon>
        <taxon>Bacillaceae</taxon>
        <taxon>Halobacillus</taxon>
    </lineage>
</organism>
<dbReference type="InterPro" id="IPR051202">
    <property type="entry name" value="Peptidase_C40"/>
</dbReference>
<evidence type="ECO:0000256" key="4">
    <source>
        <dbReference type="ARBA" id="ARBA00022801"/>
    </source>
</evidence>
<keyword evidence="2" id="KW-0645">Protease</keyword>
<keyword evidence="4" id="KW-0378">Hydrolase</keyword>
<sequence>MVFAFFAPKSFAAQSTADRVIEIAFKYSDSPYVYGGTSPSGFDCSGYTQYIFNEVGIDLHRTSRSQYSNGYAVSRSELQKGDLLFFNYYDGGPIGHVGIYIGNNKMISAENERDDVTVASIAPNRYWGERMVGARRVIKEEVQAESKDESLPAGHYHDVPNNYWAQNEIEYMSKQGIVNGYDGDYFKPGKDVTRGEVAKMMTSALDLSPSSNNHFSDDNGHWAEKYINAVADAGYITGYGDGTFKPDQAITRAEISALFKRSFNLQGAEGNFEDVPTDHWAYDEVRALVANDISTGYDGNVFKPYKDTTRAEFTVFLYRAIN</sequence>
<dbReference type="SUPFAM" id="SSF54001">
    <property type="entry name" value="Cysteine proteinases"/>
    <property type="match status" value="1"/>
</dbReference>
<accession>A0A931HWI5</accession>
<dbReference type="Pfam" id="PF00395">
    <property type="entry name" value="SLH"/>
    <property type="match status" value="3"/>
</dbReference>
<proteinExistence type="inferred from homology"/>
<keyword evidence="3" id="KW-0732">Signal</keyword>
<dbReference type="EMBL" id="JADZSC010000002">
    <property type="protein sequence ID" value="MBH0230724.1"/>
    <property type="molecule type" value="Genomic_DNA"/>
</dbReference>